<gene>
    <name evidence="3" type="primary">LOC106808802</name>
</gene>
<organism evidence="2 3">
    <name type="scientific">Priapulus caudatus</name>
    <name type="common">Priapulid worm</name>
    <dbReference type="NCBI Taxonomy" id="37621"/>
    <lineage>
        <taxon>Eukaryota</taxon>
        <taxon>Metazoa</taxon>
        <taxon>Ecdysozoa</taxon>
        <taxon>Scalidophora</taxon>
        <taxon>Priapulida</taxon>
        <taxon>Priapulimorpha</taxon>
        <taxon>Priapulimorphida</taxon>
        <taxon>Priapulidae</taxon>
        <taxon>Priapulus</taxon>
    </lineage>
</organism>
<dbReference type="SUPFAM" id="SSF53067">
    <property type="entry name" value="Actin-like ATPase domain"/>
    <property type="match status" value="2"/>
</dbReference>
<dbReference type="SMART" id="SM00268">
    <property type="entry name" value="ACTIN"/>
    <property type="match status" value="1"/>
</dbReference>
<dbReference type="Gene3D" id="3.90.640.10">
    <property type="entry name" value="Actin, Chain A, domain 4"/>
    <property type="match status" value="1"/>
</dbReference>
<keyword evidence="2" id="KW-1185">Reference proteome</keyword>
<dbReference type="Gene3D" id="3.30.420.40">
    <property type="match status" value="2"/>
</dbReference>
<evidence type="ECO:0000256" key="1">
    <source>
        <dbReference type="RuleBase" id="RU000487"/>
    </source>
</evidence>
<dbReference type="GeneID" id="106808802"/>
<dbReference type="Proteomes" id="UP000695022">
    <property type="component" value="Unplaced"/>
</dbReference>
<name>A0ABM1E4M1_PRICU</name>
<evidence type="ECO:0000313" key="2">
    <source>
        <dbReference type="Proteomes" id="UP000695022"/>
    </source>
</evidence>
<evidence type="ECO:0000313" key="3">
    <source>
        <dbReference type="RefSeq" id="XP_014667142.1"/>
    </source>
</evidence>
<feature type="non-terminal residue" evidence="3">
    <location>
        <position position="1"/>
    </location>
</feature>
<dbReference type="Pfam" id="PF00022">
    <property type="entry name" value="Actin"/>
    <property type="match status" value="1"/>
</dbReference>
<reference evidence="3" key="1">
    <citation type="submission" date="2025-08" db="UniProtKB">
        <authorList>
            <consortium name="RefSeq"/>
        </authorList>
    </citation>
    <scope>IDENTIFICATION</scope>
</reference>
<sequence>WSEEETYTANKDLSTIFNTRYIPGTRETWNVRCGFAGETGPRFIIPSEVSYPHAKKVVKISECSRLTESYLYETLVDFIHMLYFRHLLVNPKDRKVVIIESLLCPSSFRNTLAKVLFKHYEVASVLFAPNHLMALFTLGVQTALVVDVGYTETFALPIYDGVPILGAWQTLPVAGQAIHGSIEKKLLENCKVTTELAENVLLSSLLDSIKEDVLEDIKVRMCFVTKMERAVEYQNAIQEDGSVDYAKLPPLPPIVDYPVDGNKILHICGSIRETAAEVLFDYDLEQQSLPSVILDCILKCPIDMRKVLSENIVVTGGTATLPGFTHRLQGELLRLVQTPKYARSLAVRRFAFHAAPAKPNYTSWLGGAIFGASEVLASRSVSKESYLESGVIPDWSSIAERVSTKDDDRPTIQ</sequence>
<dbReference type="InterPro" id="IPR043129">
    <property type="entry name" value="ATPase_NBD"/>
</dbReference>
<dbReference type="CDD" id="cd10207">
    <property type="entry name" value="ASKHA_NBD_Arp10"/>
    <property type="match status" value="1"/>
</dbReference>
<dbReference type="PANTHER" id="PTHR11937">
    <property type="entry name" value="ACTIN"/>
    <property type="match status" value="1"/>
</dbReference>
<dbReference type="RefSeq" id="XP_014667142.1">
    <property type="nucleotide sequence ID" value="XM_014811656.1"/>
</dbReference>
<accession>A0ABM1E4M1</accession>
<proteinExistence type="inferred from homology"/>
<dbReference type="InterPro" id="IPR004000">
    <property type="entry name" value="Actin"/>
</dbReference>
<comment type="similarity">
    <text evidence="1">Belongs to the actin family.</text>
</comment>
<protein>
    <submittedName>
        <fullName evidence="3">Actin-related protein 10-like</fullName>
    </submittedName>
</protein>